<name>A0ABU9QRF9_9BURK</name>
<dbReference type="Proteomes" id="UP001494588">
    <property type="component" value="Unassembled WGS sequence"/>
</dbReference>
<evidence type="ECO:0000313" key="3">
    <source>
        <dbReference type="Proteomes" id="UP001494588"/>
    </source>
</evidence>
<proteinExistence type="predicted"/>
<dbReference type="EMBL" id="JAZHGC010000070">
    <property type="protein sequence ID" value="MEM5292092.1"/>
    <property type="molecule type" value="Genomic_DNA"/>
</dbReference>
<organism evidence="2 3">
    <name type="scientific">Paraburkholderia sabiae</name>
    <dbReference type="NCBI Taxonomy" id="273251"/>
    <lineage>
        <taxon>Bacteria</taxon>
        <taxon>Pseudomonadati</taxon>
        <taxon>Pseudomonadota</taxon>
        <taxon>Betaproteobacteria</taxon>
        <taxon>Burkholderiales</taxon>
        <taxon>Burkholderiaceae</taxon>
        <taxon>Paraburkholderia</taxon>
    </lineage>
</organism>
<evidence type="ECO:0000313" key="2">
    <source>
        <dbReference type="EMBL" id="MEM5292092.1"/>
    </source>
</evidence>
<feature type="domain" description="Cupin type-2" evidence="1">
    <location>
        <begin position="301"/>
        <end position="365"/>
    </location>
</feature>
<protein>
    <submittedName>
        <fullName evidence="2">Cupin domain-containing protein</fullName>
    </submittedName>
</protein>
<dbReference type="Pfam" id="PF07883">
    <property type="entry name" value="Cupin_2"/>
    <property type="match status" value="1"/>
</dbReference>
<gene>
    <name evidence="2" type="ORF">V4C55_41025</name>
</gene>
<dbReference type="SUPFAM" id="SSF51182">
    <property type="entry name" value="RmlC-like cupins"/>
    <property type="match status" value="1"/>
</dbReference>
<accession>A0ABU9QRF9</accession>
<evidence type="ECO:0000259" key="1">
    <source>
        <dbReference type="Pfam" id="PF07883"/>
    </source>
</evidence>
<dbReference type="InterPro" id="IPR014710">
    <property type="entry name" value="RmlC-like_jellyroll"/>
</dbReference>
<keyword evidence="3" id="KW-1185">Reference proteome</keyword>
<dbReference type="InterPro" id="IPR011051">
    <property type="entry name" value="RmlC_Cupin_sf"/>
</dbReference>
<comment type="caution">
    <text evidence="2">The sequence shown here is derived from an EMBL/GenBank/DDBJ whole genome shotgun (WGS) entry which is preliminary data.</text>
</comment>
<dbReference type="Gene3D" id="2.60.120.10">
    <property type="entry name" value="Jelly Rolls"/>
    <property type="match status" value="2"/>
</dbReference>
<sequence length="374" mass="41130">MNSTSDTSTPVDAAIEGVQGILVSMPCTDLPATMQFFIARLAFRLDAIFPADSPRTAILSRDGLKLRLGLDIRDGIKTLDIICDDPSQLSGDTRELIAPNGVVVRLVHANPPMVLPPTCQQFVLARANDDTHWSVGRAGMRYRDLLPERHGGAFIASHIRILEGGPVPDYVHFHKIRFQTIFCRKGWVRLVYEGQGDPFILEAGDCVLQPPEIRHRVLESSAGAEVIELGSPAEHITMADHDMALPSPVYDPDHDFNGQRFVRHVTKHAQWKAWKSPGFIATDTGIGAATNGLAGVRVVRPQGDGHEALRIHDTEFCFFFVLAGSLEVLQGDQQWRLSTDDSIAIPGMLPYAFKHCSADLELLEVTLPANFSLS</sequence>
<reference evidence="2 3" key="1">
    <citation type="submission" date="2024-01" db="EMBL/GenBank/DDBJ databases">
        <title>The diversity of rhizobia nodulating Mimosa spp. in eleven states of Brazil covering several biomes is determined by host plant, location, and edaphic factors.</title>
        <authorList>
            <person name="Rouws L."/>
            <person name="Barauna A."/>
            <person name="Beukes C."/>
            <person name="De Faria S.M."/>
            <person name="Gross E."/>
            <person name="Dos Reis Junior F.B."/>
            <person name="Simon M."/>
            <person name="Maluk M."/>
            <person name="Odee D.W."/>
            <person name="Kenicer G."/>
            <person name="Young J.P.W."/>
            <person name="Reis V.M."/>
            <person name="Zilli J."/>
            <person name="James E.K."/>
        </authorList>
    </citation>
    <scope>NUCLEOTIDE SEQUENCE [LARGE SCALE GENOMIC DNA]</scope>
    <source>
        <strain evidence="2 3">JPY77</strain>
    </source>
</reference>
<dbReference type="InterPro" id="IPR013096">
    <property type="entry name" value="Cupin_2"/>
</dbReference>
<dbReference type="RefSeq" id="WP_201662027.1">
    <property type="nucleotide sequence ID" value="NZ_CAJHCS010000056.1"/>
</dbReference>